<comment type="caution">
    <text evidence="1">The sequence shown here is derived from an EMBL/GenBank/DDBJ whole genome shotgun (WGS) entry which is preliminary data.</text>
</comment>
<proteinExistence type="predicted"/>
<accession>X1KYJ1</accession>
<feature type="non-terminal residue" evidence="1">
    <location>
        <position position="1"/>
    </location>
</feature>
<dbReference type="EMBL" id="BARV01003024">
    <property type="protein sequence ID" value="GAH98700.1"/>
    <property type="molecule type" value="Genomic_DNA"/>
</dbReference>
<gene>
    <name evidence="1" type="ORF">S06H3_07455</name>
</gene>
<protein>
    <recommendedName>
        <fullName evidence="2">HTH cro/C1-type domain-containing protein</fullName>
    </recommendedName>
</protein>
<sequence length="44" mass="5165">FGGTTRVSEVLNRKRPLSMKTIVLLNRYLQIPFESLMSDSYKFK</sequence>
<evidence type="ECO:0000313" key="1">
    <source>
        <dbReference type="EMBL" id="GAH98700.1"/>
    </source>
</evidence>
<reference evidence="1" key="1">
    <citation type="journal article" date="2014" name="Front. Microbiol.">
        <title>High frequency of phylogenetically diverse reductive dehalogenase-homologous genes in deep subseafloor sedimentary metagenomes.</title>
        <authorList>
            <person name="Kawai M."/>
            <person name="Futagami T."/>
            <person name="Toyoda A."/>
            <person name="Takaki Y."/>
            <person name="Nishi S."/>
            <person name="Hori S."/>
            <person name="Arai W."/>
            <person name="Tsubouchi T."/>
            <person name="Morono Y."/>
            <person name="Uchiyama I."/>
            <person name="Ito T."/>
            <person name="Fujiyama A."/>
            <person name="Inagaki F."/>
            <person name="Takami H."/>
        </authorList>
    </citation>
    <scope>NUCLEOTIDE SEQUENCE</scope>
    <source>
        <strain evidence="1">Expedition CK06-06</strain>
    </source>
</reference>
<name>X1KYJ1_9ZZZZ</name>
<dbReference type="AlphaFoldDB" id="X1KYJ1"/>
<organism evidence="1">
    <name type="scientific">marine sediment metagenome</name>
    <dbReference type="NCBI Taxonomy" id="412755"/>
    <lineage>
        <taxon>unclassified sequences</taxon>
        <taxon>metagenomes</taxon>
        <taxon>ecological metagenomes</taxon>
    </lineage>
</organism>
<evidence type="ECO:0008006" key="2">
    <source>
        <dbReference type="Google" id="ProtNLM"/>
    </source>
</evidence>